<dbReference type="InterPro" id="IPR011990">
    <property type="entry name" value="TPR-like_helical_dom_sf"/>
</dbReference>
<feature type="repeat" description="TPR" evidence="3">
    <location>
        <begin position="81"/>
        <end position="114"/>
    </location>
</feature>
<evidence type="ECO:0000256" key="2">
    <source>
        <dbReference type="ARBA" id="ARBA00022803"/>
    </source>
</evidence>
<gene>
    <name evidence="5" type="primary">pilW</name>
    <name evidence="5" type="ORF">RM530_15280</name>
</gene>
<dbReference type="NCBIfam" id="TIGR02521">
    <property type="entry name" value="type_IV_pilW"/>
    <property type="match status" value="1"/>
</dbReference>
<dbReference type="PROSITE" id="PS50005">
    <property type="entry name" value="TPR"/>
    <property type="match status" value="2"/>
</dbReference>
<dbReference type="Pfam" id="PF14559">
    <property type="entry name" value="TPR_19"/>
    <property type="match status" value="2"/>
</dbReference>
<dbReference type="EMBL" id="JAVRIC010000025">
    <property type="protein sequence ID" value="MDT0498711.1"/>
    <property type="molecule type" value="Genomic_DNA"/>
</dbReference>
<dbReference type="InterPro" id="IPR051012">
    <property type="entry name" value="CellSynth/LPSAsmb/PSIAsmb"/>
</dbReference>
<keyword evidence="2 3" id="KW-0802">TPR repeat</keyword>
<evidence type="ECO:0000256" key="4">
    <source>
        <dbReference type="SAM" id="SignalP"/>
    </source>
</evidence>
<proteinExistence type="predicted"/>
<dbReference type="PANTHER" id="PTHR45586">
    <property type="entry name" value="TPR REPEAT-CONTAINING PROTEIN PA4667"/>
    <property type="match status" value="1"/>
</dbReference>
<dbReference type="InterPro" id="IPR019734">
    <property type="entry name" value="TPR_rpt"/>
</dbReference>
<evidence type="ECO:0000256" key="3">
    <source>
        <dbReference type="PROSITE-ProRule" id="PRU00339"/>
    </source>
</evidence>
<keyword evidence="6" id="KW-1185">Reference proteome</keyword>
<protein>
    <submittedName>
        <fullName evidence="5">Type IV pilus biogenesis/stability protein PilW</fullName>
    </submittedName>
</protein>
<dbReference type="InterPro" id="IPR013360">
    <property type="entry name" value="Pilus_4_PilW"/>
</dbReference>
<feature type="chain" id="PRO_5047101050" evidence="4">
    <location>
        <begin position="27"/>
        <end position="264"/>
    </location>
</feature>
<dbReference type="SMART" id="SM00028">
    <property type="entry name" value="TPR"/>
    <property type="match status" value="3"/>
</dbReference>
<evidence type="ECO:0000313" key="6">
    <source>
        <dbReference type="Proteomes" id="UP001254608"/>
    </source>
</evidence>
<feature type="repeat" description="TPR" evidence="3">
    <location>
        <begin position="47"/>
        <end position="80"/>
    </location>
</feature>
<dbReference type="Gene3D" id="1.25.40.10">
    <property type="entry name" value="Tetratricopeptide repeat domain"/>
    <property type="match status" value="1"/>
</dbReference>
<evidence type="ECO:0000313" key="5">
    <source>
        <dbReference type="EMBL" id="MDT0498711.1"/>
    </source>
</evidence>
<keyword evidence="4" id="KW-0732">Signal</keyword>
<feature type="signal peptide" evidence="4">
    <location>
        <begin position="1"/>
        <end position="26"/>
    </location>
</feature>
<dbReference type="Proteomes" id="UP001254608">
    <property type="component" value="Unassembled WGS sequence"/>
</dbReference>
<dbReference type="SUPFAM" id="SSF48452">
    <property type="entry name" value="TPR-like"/>
    <property type="match status" value="1"/>
</dbReference>
<dbReference type="PANTHER" id="PTHR45586:SF1">
    <property type="entry name" value="LIPOPOLYSACCHARIDE ASSEMBLY PROTEIN B"/>
    <property type="match status" value="1"/>
</dbReference>
<reference evidence="5 6" key="1">
    <citation type="submission" date="2023-09" db="EMBL/GenBank/DDBJ databases">
        <authorList>
            <person name="Rey-Velasco X."/>
        </authorList>
    </citation>
    <scope>NUCLEOTIDE SEQUENCE [LARGE SCALE GENOMIC DNA]</scope>
    <source>
        <strain evidence="5 6">W345</strain>
    </source>
</reference>
<dbReference type="PROSITE" id="PS51257">
    <property type="entry name" value="PROKAR_LIPOPROTEIN"/>
    <property type="match status" value="1"/>
</dbReference>
<organism evidence="5 6">
    <name type="scientific">Banduia mediterranea</name>
    <dbReference type="NCBI Taxonomy" id="3075609"/>
    <lineage>
        <taxon>Bacteria</taxon>
        <taxon>Pseudomonadati</taxon>
        <taxon>Pseudomonadota</taxon>
        <taxon>Gammaproteobacteria</taxon>
        <taxon>Nevskiales</taxon>
        <taxon>Algiphilaceae</taxon>
        <taxon>Banduia</taxon>
    </lineage>
</organism>
<comment type="caution">
    <text evidence="5">The sequence shown here is derived from an EMBL/GenBank/DDBJ whole genome shotgun (WGS) entry which is preliminary data.</text>
</comment>
<sequence>MNRVCIPPTHALAVRCLAFCCLALGAAACVSTTTGREQTEPDLSEAARLNTQLGADYLRTGKPEQALEKLQKAVQQDPDYAPARSTLALVYAARGDTASADEQFRKAVALQPDNPQTLNNYGVFLCGAGRREQAVGNFLRAAQSPDFQSPAAAWTNAGVCVREDHPDDAERYLREALRISPNYPEALAQLAWLSLKNKDYLRARGFLQRFEQSGGRTTAESLWVGARTEEALGDVAAARRFEQRLLTEFPASDEATELSRRNAS</sequence>
<name>A0ABU2WLE8_9GAMM</name>
<dbReference type="RefSeq" id="WP_311366124.1">
    <property type="nucleotide sequence ID" value="NZ_JAVRIC010000025.1"/>
</dbReference>
<evidence type="ECO:0000256" key="1">
    <source>
        <dbReference type="ARBA" id="ARBA00022737"/>
    </source>
</evidence>
<accession>A0ABU2WLE8</accession>
<keyword evidence="1" id="KW-0677">Repeat</keyword>